<dbReference type="PANTHER" id="PTHR31885">
    <property type="entry name" value="GH04784P"/>
    <property type="match status" value="1"/>
</dbReference>
<dbReference type="PANTHER" id="PTHR31885:SF6">
    <property type="entry name" value="GH04784P"/>
    <property type="match status" value="1"/>
</dbReference>
<evidence type="ECO:0000256" key="1">
    <source>
        <dbReference type="ARBA" id="ARBA00004141"/>
    </source>
</evidence>
<dbReference type="AlphaFoldDB" id="A0A371JQG2"/>
<comment type="similarity">
    <text evidence="2">Belongs to the TMEM86 family.</text>
</comment>
<feature type="transmembrane region" description="Helical" evidence="6">
    <location>
        <begin position="26"/>
        <end position="43"/>
    </location>
</feature>
<feature type="transmembrane region" description="Helical" evidence="6">
    <location>
        <begin position="154"/>
        <end position="173"/>
    </location>
</feature>
<keyword evidence="8" id="KW-1185">Reference proteome</keyword>
<feature type="transmembrane region" description="Helical" evidence="6">
    <location>
        <begin position="209"/>
        <end position="232"/>
    </location>
</feature>
<name>A0A371JQG2_9FLAO</name>
<dbReference type="OrthoDB" id="1121536at2"/>
<dbReference type="InterPro" id="IPR012506">
    <property type="entry name" value="TMEM86B-like"/>
</dbReference>
<dbReference type="EMBL" id="QTJX01000002">
    <property type="protein sequence ID" value="RDY59716.1"/>
    <property type="molecule type" value="Genomic_DNA"/>
</dbReference>
<evidence type="ECO:0000313" key="7">
    <source>
        <dbReference type="EMBL" id="RDY59716.1"/>
    </source>
</evidence>
<feature type="transmembrane region" description="Helical" evidence="6">
    <location>
        <begin position="49"/>
        <end position="69"/>
    </location>
</feature>
<dbReference type="Pfam" id="PF07947">
    <property type="entry name" value="YhhN"/>
    <property type="match status" value="1"/>
</dbReference>
<evidence type="ECO:0000256" key="6">
    <source>
        <dbReference type="SAM" id="Phobius"/>
    </source>
</evidence>
<reference evidence="7 8" key="1">
    <citation type="submission" date="2018-08" db="EMBL/GenBank/DDBJ databases">
        <title>Muricauda nanhaiensis sp. nov., isolated from seawater of the South China Sea.</title>
        <authorList>
            <person name="Dang Y."/>
        </authorList>
    </citation>
    <scope>NUCLEOTIDE SEQUENCE [LARGE SCALE GENOMIC DNA]</scope>
    <source>
        <strain evidence="7 8">SM1704</strain>
    </source>
</reference>
<evidence type="ECO:0000256" key="3">
    <source>
        <dbReference type="ARBA" id="ARBA00022692"/>
    </source>
</evidence>
<accession>A0A371JQG2</accession>
<keyword evidence="3 6" id="KW-0812">Transmembrane</keyword>
<evidence type="ECO:0000256" key="5">
    <source>
        <dbReference type="ARBA" id="ARBA00023136"/>
    </source>
</evidence>
<comment type="caution">
    <text evidence="7">The sequence shown here is derived from an EMBL/GenBank/DDBJ whole genome shotgun (WGS) entry which is preliminary data.</text>
</comment>
<keyword evidence="4 6" id="KW-1133">Transmembrane helix</keyword>
<gene>
    <name evidence="7" type="ORF">DX873_10150</name>
</gene>
<sequence length="242" mass="27393">MVFPIKPRSINDQHIKLKNNMQHKKNWAYGLLVVSIILAILGVTTANFIFKSGTAGMGIIILAALNFGASRRSKDVWMIIGAFLFSIIGDWFLSNMNGDSLMFVKGIALFFLAHVGYLLYALMNGKIKWKFTIILLAAYLVFFFWVLYPTFTDMALMVASLIYLLISCFSLGASMGMKGNPSAKWSYVFGIILILFSDTIIAFKEFLDFHMFDFLITPTYYLAHICITFSLIKKFEITPTTN</sequence>
<dbReference type="GO" id="GO:0016787">
    <property type="term" value="F:hydrolase activity"/>
    <property type="evidence" value="ECO:0007669"/>
    <property type="project" value="TreeGrafter"/>
</dbReference>
<evidence type="ECO:0000256" key="4">
    <source>
        <dbReference type="ARBA" id="ARBA00022989"/>
    </source>
</evidence>
<keyword evidence="5 6" id="KW-0472">Membrane</keyword>
<proteinExistence type="inferred from homology"/>
<evidence type="ECO:0000256" key="2">
    <source>
        <dbReference type="ARBA" id="ARBA00007375"/>
    </source>
</evidence>
<feature type="transmembrane region" description="Helical" evidence="6">
    <location>
        <begin position="100"/>
        <end position="122"/>
    </location>
</feature>
<dbReference type="GO" id="GO:0016020">
    <property type="term" value="C:membrane"/>
    <property type="evidence" value="ECO:0007669"/>
    <property type="project" value="UniProtKB-SubCell"/>
</dbReference>
<comment type="subcellular location">
    <subcellularLocation>
        <location evidence="1">Membrane</location>
        <topology evidence="1">Multi-pass membrane protein</topology>
    </subcellularLocation>
</comment>
<feature type="transmembrane region" description="Helical" evidence="6">
    <location>
        <begin position="185"/>
        <end position="203"/>
    </location>
</feature>
<protein>
    <submittedName>
        <fullName evidence="7">Lysoplasmalogenase</fullName>
    </submittedName>
</protein>
<dbReference type="Proteomes" id="UP000261828">
    <property type="component" value="Unassembled WGS sequence"/>
</dbReference>
<organism evidence="7 8">
    <name type="scientific">Flagellimonas nanhaiensis</name>
    <dbReference type="NCBI Taxonomy" id="2292706"/>
    <lineage>
        <taxon>Bacteria</taxon>
        <taxon>Pseudomonadati</taxon>
        <taxon>Bacteroidota</taxon>
        <taxon>Flavobacteriia</taxon>
        <taxon>Flavobacteriales</taxon>
        <taxon>Flavobacteriaceae</taxon>
        <taxon>Flagellimonas</taxon>
    </lineage>
</organism>
<feature type="transmembrane region" description="Helical" evidence="6">
    <location>
        <begin position="76"/>
        <end position="94"/>
    </location>
</feature>
<feature type="transmembrane region" description="Helical" evidence="6">
    <location>
        <begin position="129"/>
        <end position="148"/>
    </location>
</feature>
<evidence type="ECO:0000313" key="8">
    <source>
        <dbReference type="Proteomes" id="UP000261828"/>
    </source>
</evidence>